<dbReference type="RefSeq" id="WP_077865861.1">
    <property type="nucleotide sequence ID" value="NZ_LZYZ01000005.1"/>
</dbReference>
<evidence type="ECO:0000256" key="1">
    <source>
        <dbReference type="SAM" id="MobiDB-lite"/>
    </source>
</evidence>
<comment type="caution">
    <text evidence="2">The sequence shown here is derived from an EMBL/GenBank/DDBJ whole genome shotgun (WGS) entry which is preliminary data.</text>
</comment>
<organism evidence="2 3">
    <name type="scientific">Clostridium saccharobutylicum</name>
    <dbReference type="NCBI Taxonomy" id="169679"/>
    <lineage>
        <taxon>Bacteria</taxon>
        <taxon>Bacillati</taxon>
        <taxon>Bacillota</taxon>
        <taxon>Clostridia</taxon>
        <taxon>Eubacteriales</taxon>
        <taxon>Clostridiaceae</taxon>
        <taxon>Clostridium</taxon>
    </lineage>
</organism>
<proteinExistence type="predicted"/>
<feature type="region of interest" description="Disordered" evidence="1">
    <location>
        <begin position="140"/>
        <end position="166"/>
    </location>
</feature>
<feature type="compositionally biased region" description="Polar residues" evidence="1">
    <location>
        <begin position="146"/>
        <end position="155"/>
    </location>
</feature>
<evidence type="ECO:0000313" key="3">
    <source>
        <dbReference type="Proteomes" id="UP000191154"/>
    </source>
</evidence>
<evidence type="ECO:0000313" key="2">
    <source>
        <dbReference type="EMBL" id="OOM11147.1"/>
    </source>
</evidence>
<reference evidence="2 3" key="1">
    <citation type="submission" date="2016-05" db="EMBL/GenBank/DDBJ databases">
        <title>Microbial solvent formation.</title>
        <authorList>
            <person name="Poehlein A."/>
            <person name="Montoya Solano J.D."/>
            <person name="Flitsch S."/>
            <person name="Krabben P."/>
            <person name="Duerre P."/>
            <person name="Daniel R."/>
        </authorList>
    </citation>
    <scope>NUCLEOTIDE SEQUENCE [LARGE SCALE GENOMIC DNA]</scope>
    <source>
        <strain evidence="2 3">L1-8</strain>
    </source>
</reference>
<accession>A0A1S8N3Y7</accession>
<name>A0A1S8N3Y7_CLOSA</name>
<dbReference type="EMBL" id="LZYZ01000005">
    <property type="protein sequence ID" value="OOM11147.1"/>
    <property type="molecule type" value="Genomic_DNA"/>
</dbReference>
<dbReference type="Proteomes" id="UP000191154">
    <property type="component" value="Unassembled WGS sequence"/>
</dbReference>
<sequence length="166" mass="18967">MKTVIEAISEVCCKYTSMGYQYANSITNKKETNARQCYKIPDWENIITLIDGTLIGSAKNGIAICTRGVYWSNSWMTKTNLTYVSWEDYINCNVKKKDDNIDLGNGGVISTLGYFDDHLKLFKELQIAIKTCISQQQLENEKQKSNETVQRTSRCTPPPFPPNFRK</sequence>
<protein>
    <submittedName>
        <fullName evidence="2">Uncharacterized protein</fullName>
    </submittedName>
</protein>
<dbReference type="AlphaFoldDB" id="A0A1S8N3Y7"/>
<feature type="compositionally biased region" description="Pro residues" evidence="1">
    <location>
        <begin position="156"/>
        <end position="166"/>
    </location>
</feature>
<gene>
    <name evidence="2" type="ORF">CLOSAC_26900</name>
</gene>